<dbReference type="AlphaFoldDB" id="R7U9V3"/>
<organism evidence="3">
    <name type="scientific">Capitella teleta</name>
    <name type="common">Polychaete worm</name>
    <dbReference type="NCBI Taxonomy" id="283909"/>
    <lineage>
        <taxon>Eukaryota</taxon>
        <taxon>Metazoa</taxon>
        <taxon>Spiralia</taxon>
        <taxon>Lophotrochozoa</taxon>
        <taxon>Annelida</taxon>
        <taxon>Polychaeta</taxon>
        <taxon>Sedentaria</taxon>
        <taxon>Scolecida</taxon>
        <taxon>Capitellidae</taxon>
        <taxon>Capitella</taxon>
    </lineage>
</organism>
<evidence type="ECO:0000256" key="1">
    <source>
        <dbReference type="SAM" id="Phobius"/>
    </source>
</evidence>
<evidence type="ECO:0000259" key="2">
    <source>
        <dbReference type="PROSITE" id="PS51233"/>
    </source>
</evidence>
<dbReference type="EMBL" id="AMQN01008698">
    <property type="status" value="NOT_ANNOTATED_CDS"/>
    <property type="molecule type" value="Genomic_DNA"/>
</dbReference>
<evidence type="ECO:0000313" key="4">
    <source>
        <dbReference type="EnsemblMetazoa" id="CapteP228442"/>
    </source>
</evidence>
<dbReference type="Pfam" id="PF00094">
    <property type="entry name" value="VWD"/>
    <property type="match status" value="1"/>
</dbReference>
<gene>
    <name evidence="3" type="ORF">CAPTEDRAFT_228442</name>
</gene>
<dbReference type="EMBL" id="KB303777">
    <property type="protein sequence ID" value="ELU02769.1"/>
    <property type="molecule type" value="Genomic_DNA"/>
</dbReference>
<sequence>MRANSSQDFPGAVPMQPVCQLQATARPTFYPEYKWRTSQILGISHLVIGASCVVFQSVAISEGAWGHDIGIGIWSGLVFIATGIFCICAAKRPSRGYVRVRVAMNAMLAMASLCEIFVAMWSSLIGGVVCCHNGDGGFDHCDSAACTACQCEECFSEPLLQDSPTLFTWQMNGPNGPQLVPMDQRTMPRNPNFIHLNPGFVQVNPGAMQMYPGTMQMSPGTMQMNPGTMQMNPGTMQMNPGTMQMNPGTMQINPGTMQMNPGNAPGNPFAAPIEPAAAAPVHCSDQYSSNITQQPTEARFIVKSKNNAISYVIDNALHEESDWKIDDMDNQMFLHYNECVCRGDPHCFPFDADRSNPDQELYLTNVCAFIMATSRCSVEGSSAFTITAVFARTKDIASKRSFVKEVHVEYRGHTAVLGQNMAAYYDGRKVRAPLHIRGSHSFDFVSPTFTHHKDFPRGTTVVLSVIIPTGHEVQFDGVKSVKVIAPPFSLHAGQTCGLCGNNDGVLDQGDWTTGNHNNDLTNHEFGDVCKGLQSNAEPYKQTVKNVRNFVTIDDLVVTG</sequence>
<evidence type="ECO:0000313" key="3">
    <source>
        <dbReference type="EMBL" id="ELU02769.1"/>
    </source>
</evidence>
<keyword evidence="5" id="KW-1185">Reference proteome</keyword>
<dbReference type="InterPro" id="IPR030417">
    <property type="entry name" value="MS4A"/>
</dbReference>
<feature type="transmembrane region" description="Helical" evidence="1">
    <location>
        <begin position="71"/>
        <end position="90"/>
    </location>
</feature>
<dbReference type="OrthoDB" id="9219492at2759"/>
<feature type="transmembrane region" description="Helical" evidence="1">
    <location>
        <begin position="102"/>
        <end position="121"/>
    </location>
</feature>
<dbReference type="HOGENOM" id="CLU_487670_0_0_1"/>
<reference evidence="4" key="3">
    <citation type="submission" date="2015-06" db="UniProtKB">
        <authorList>
            <consortium name="EnsemblMetazoa"/>
        </authorList>
    </citation>
    <scope>IDENTIFICATION</scope>
</reference>
<reference evidence="3 5" key="2">
    <citation type="journal article" date="2013" name="Nature">
        <title>Insights into bilaterian evolution from three spiralian genomes.</title>
        <authorList>
            <person name="Simakov O."/>
            <person name="Marletaz F."/>
            <person name="Cho S.J."/>
            <person name="Edsinger-Gonzales E."/>
            <person name="Havlak P."/>
            <person name="Hellsten U."/>
            <person name="Kuo D.H."/>
            <person name="Larsson T."/>
            <person name="Lv J."/>
            <person name="Arendt D."/>
            <person name="Savage R."/>
            <person name="Osoegawa K."/>
            <person name="de Jong P."/>
            <person name="Grimwood J."/>
            <person name="Chapman J.A."/>
            <person name="Shapiro H."/>
            <person name="Aerts A."/>
            <person name="Otillar R.P."/>
            <person name="Terry A.Y."/>
            <person name="Boore J.L."/>
            <person name="Grigoriev I.V."/>
            <person name="Lindberg D.R."/>
            <person name="Seaver E.C."/>
            <person name="Weisblat D.A."/>
            <person name="Putnam N.H."/>
            <person name="Rokhsar D.S."/>
        </authorList>
    </citation>
    <scope>NUCLEOTIDE SEQUENCE</scope>
    <source>
        <strain evidence="3 5">I ESC-2004</strain>
    </source>
</reference>
<keyword evidence="1" id="KW-1133">Transmembrane helix</keyword>
<dbReference type="SMART" id="SM00216">
    <property type="entry name" value="VWD"/>
    <property type="match status" value="1"/>
</dbReference>
<dbReference type="PANTHER" id="PTHR23320">
    <property type="entry name" value="MEMBRANE-SPANNING 4-DOMAINS SUBFAMILY A MS4A -RELATED"/>
    <property type="match status" value="1"/>
</dbReference>
<feature type="domain" description="VWFD" evidence="2">
    <location>
        <begin position="337"/>
        <end position="537"/>
    </location>
</feature>
<feature type="transmembrane region" description="Helical" evidence="1">
    <location>
        <begin position="40"/>
        <end position="59"/>
    </location>
</feature>
<dbReference type="EnsemblMetazoa" id="CapteT228442">
    <property type="protein sequence ID" value="CapteP228442"/>
    <property type="gene ID" value="CapteG228442"/>
</dbReference>
<proteinExistence type="predicted"/>
<accession>R7U9V3</accession>
<dbReference type="PANTHER" id="PTHR23320:SF165">
    <property type="entry name" value="MARVEL DOMAIN-CONTAINING PROTEIN"/>
    <property type="match status" value="1"/>
</dbReference>
<evidence type="ECO:0000313" key="5">
    <source>
        <dbReference type="Proteomes" id="UP000014760"/>
    </source>
</evidence>
<dbReference type="Proteomes" id="UP000014760">
    <property type="component" value="Unassembled WGS sequence"/>
</dbReference>
<dbReference type="PROSITE" id="PS51233">
    <property type="entry name" value="VWFD"/>
    <property type="match status" value="1"/>
</dbReference>
<dbReference type="InterPro" id="IPR001846">
    <property type="entry name" value="VWF_type-D"/>
</dbReference>
<reference evidence="5" key="1">
    <citation type="submission" date="2012-12" db="EMBL/GenBank/DDBJ databases">
        <authorList>
            <person name="Hellsten U."/>
            <person name="Grimwood J."/>
            <person name="Chapman J.A."/>
            <person name="Shapiro H."/>
            <person name="Aerts A."/>
            <person name="Otillar R.P."/>
            <person name="Terry A.Y."/>
            <person name="Boore J.L."/>
            <person name="Simakov O."/>
            <person name="Marletaz F."/>
            <person name="Cho S.-J."/>
            <person name="Edsinger-Gonzales E."/>
            <person name="Havlak P."/>
            <person name="Kuo D.-H."/>
            <person name="Larsson T."/>
            <person name="Lv J."/>
            <person name="Arendt D."/>
            <person name="Savage R."/>
            <person name="Osoegawa K."/>
            <person name="de Jong P."/>
            <person name="Lindberg D.R."/>
            <person name="Seaver E.C."/>
            <person name="Weisblat D.A."/>
            <person name="Putnam N.H."/>
            <person name="Grigoriev I.V."/>
            <person name="Rokhsar D.S."/>
        </authorList>
    </citation>
    <scope>NUCLEOTIDE SEQUENCE</scope>
    <source>
        <strain evidence="5">I ESC-2004</strain>
    </source>
</reference>
<keyword evidence="1" id="KW-0472">Membrane</keyword>
<name>R7U9V3_CAPTE</name>
<protein>
    <recommendedName>
        <fullName evidence="2">VWFD domain-containing protein</fullName>
    </recommendedName>
</protein>
<keyword evidence="1" id="KW-0812">Transmembrane</keyword>